<reference evidence="2" key="3">
    <citation type="journal article" date="2017" name="Nature">
        <title>Genome sequence of the progenitor of the wheat D genome Aegilops tauschii.</title>
        <authorList>
            <person name="Luo M.C."/>
            <person name="Gu Y.Q."/>
            <person name="Puiu D."/>
            <person name="Wang H."/>
            <person name="Twardziok S.O."/>
            <person name="Deal K.R."/>
            <person name="Huo N."/>
            <person name="Zhu T."/>
            <person name="Wang L."/>
            <person name="Wang Y."/>
            <person name="McGuire P.E."/>
            <person name="Liu S."/>
            <person name="Long H."/>
            <person name="Ramasamy R.K."/>
            <person name="Rodriguez J.C."/>
            <person name="Van S.L."/>
            <person name="Yuan L."/>
            <person name="Wang Z."/>
            <person name="Xia Z."/>
            <person name="Xiao L."/>
            <person name="Anderson O.D."/>
            <person name="Ouyang S."/>
            <person name="Liang Y."/>
            <person name="Zimin A.V."/>
            <person name="Pertea G."/>
            <person name="Qi P."/>
            <person name="Bennetzen J.L."/>
            <person name="Dai X."/>
            <person name="Dawson M.W."/>
            <person name="Muller H.G."/>
            <person name="Kugler K."/>
            <person name="Rivarola-Duarte L."/>
            <person name="Spannagl M."/>
            <person name="Mayer K.F.X."/>
            <person name="Lu F.H."/>
            <person name="Bevan M.W."/>
            <person name="Leroy P."/>
            <person name="Li P."/>
            <person name="You F.M."/>
            <person name="Sun Q."/>
            <person name="Liu Z."/>
            <person name="Lyons E."/>
            <person name="Wicker T."/>
            <person name="Salzberg S.L."/>
            <person name="Devos K.M."/>
            <person name="Dvorak J."/>
        </authorList>
    </citation>
    <scope>NUCLEOTIDE SEQUENCE [LARGE SCALE GENOMIC DNA]</scope>
    <source>
        <strain evidence="2">cv. AL8/78</strain>
    </source>
</reference>
<dbReference type="SUPFAM" id="SSF50494">
    <property type="entry name" value="Trypsin-like serine proteases"/>
    <property type="match status" value="2"/>
</dbReference>
<feature type="region of interest" description="Disordered" evidence="1">
    <location>
        <begin position="17"/>
        <end position="51"/>
    </location>
</feature>
<evidence type="ECO:0000256" key="1">
    <source>
        <dbReference type="SAM" id="MobiDB-lite"/>
    </source>
</evidence>
<dbReference type="PANTHER" id="PTHR18868">
    <property type="entry name" value="OS07G0665300 PROTEIN-RELATED"/>
    <property type="match status" value="1"/>
</dbReference>
<reference evidence="3" key="1">
    <citation type="journal article" date="2014" name="Science">
        <title>Ancient hybridizations among the ancestral genomes of bread wheat.</title>
        <authorList>
            <consortium name="International Wheat Genome Sequencing Consortium,"/>
            <person name="Marcussen T."/>
            <person name="Sandve S.R."/>
            <person name="Heier L."/>
            <person name="Spannagl M."/>
            <person name="Pfeifer M."/>
            <person name="Jakobsen K.S."/>
            <person name="Wulff B.B."/>
            <person name="Steuernagel B."/>
            <person name="Mayer K.F."/>
            <person name="Olsen O.A."/>
        </authorList>
    </citation>
    <scope>NUCLEOTIDE SEQUENCE [LARGE SCALE GENOMIC DNA]</scope>
    <source>
        <strain evidence="3">cv. AL8/78</strain>
    </source>
</reference>
<name>A0A453DYD6_AEGTS</name>
<dbReference type="Pfam" id="PF13365">
    <property type="entry name" value="Trypsin_2"/>
    <property type="match status" value="2"/>
</dbReference>
<feature type="region of interest" description="Disordered" evidence="1">
    <location>
        <begin position="274"/>
        <end position="296"/>
    </location>
</feature>
<sequence length="615" mass="69126">RGFWAFDFVAGDMKREGVRTRSQTKKQKASTSSQGNSLPDNPFEEEFGSLSDSGQGVWTELSKEVALNLAGTVVSIASFDDGNNKLFFACTGIITVNTPKTTSFLTSLSLVRSIDDNSKIFHDMRIEVRLPDNKIESGWLQFYDLKHNVAVINIIRYHSLQVACLDHQRQIESQSKVVAVGRCFNSGKLMATAGMLTDNPRGAYREELAISTCEITMTGVGGPLVDFNGNFVGMNFYDEKETPFLPRNTILELLSQFSKIIPWWATSKNTIRKFPRPHKSDSQDSSKGGEKTKDQKPSICTLCDPECHPGLVDRLSKWAFLCTRWPRYLDSAEATKKELRSSGYPFPVWDDTGMRLLNNFEEEFSEDIWSELERSVNSNMSQSVVTLASFIGRKRCFACTGVFIDCNGSTTRVLTSASLVRTSDDENTVADNLKIVVCLPDNRRTTGTLQHYSLHYNIAVVHIMGFCCSRTAQIDDQMQIKPQMKVVAVGRGYKSGKFMATSGIVIDKPSKLDCKELKISTCKITKAGIGGPLIDFDGNLIGMNFYGLEETPYVPVNIIVEVLKNFDAQGFVAVNDDHSPNRWPVPKPFWCYPTWHKLEEEVDLEEELKYQREQY</sequence>
<dbReference type="Gene3D" id="2.40.10.120">
    <property type="match status" value="2"/>
</dbReference>
<dbReference type="InterPro" id="IPR009003">
    <property type="entry name" value="Peptidase_S1_PA"/>
</dbReference>
<reference evidence="2" key="5">
    <citation type="journal article" date="2021" name="G3 (Bethesda)">
        <title>Aegilops tauschii genome assembly Aet v5.0 features greater sequence contiguity and improved annotation.</title>
        <authorList>
            <person name="Wang L."/>
            <person name="Zhu T."/>
            <person name="Rodriguez J.C."/>
            <person name="Deal K.R."/>
            <person name="Dubcovsky J."/>
            <person name="McGuire P.E."/>
            <person name="Lux T."/>
            <person name="Spannagl M."/>
            <person name="Mayer K.F.X."/>
            <person name="Baldrich P."/>
            <person name="Meyers B.C."/>
            <person name="Huo N."/>
            <person name="Gu Y.Q."/>
            <person name="Zhou H."/>
            <person name="Devos K.M."/>
            <person name="Bennetzen J.L."/>
            <person name="Unver T."/>
            <person name="Budak H."/>
            <person name="Gulick P.J."/>
            <person name="Galiba G."/>
            <person name="Kalapos B."/>
            <person name="Nelson D.R."/>
            <person name="Li P."/>
            <person name="You F.M."/>
            <person name="Luo M.C."/>
            <person name="Dvorak J."/>
        </authorList>
    </citation>
    <scope>NUCLEOTIDE SEQUENCE [LARGE SCALE GENOMIC DNA]</scope>
    <source>
        <strain evidence="2">cv. AL8/78</strain>
    </source>
</reference>
<keyword evidence="3" id="KW-1185">Reference proteome</keyword>
<evidence type="ECO:0000313" key="3">
    <source>
        <dbReference type="Proteomes" id="UP000015105"/>
    </source>
</evidence>
<dbReference type="AlphaFoldDB" id="A0A453DYD6"/>
<dbReference type="STRING" id="200361.A0A453DYD6"/>
<dbReference type="Gramene" id="AET3Gv20154100.17">
    <property type="protein sequence ID" value="AET3Gv20154100.17"/>
    <property type="gene ID" value="AET3Gv20154100"/>
</dbReference>
<dbReference type="Proteomes" id="UP000015105">
    <property type="component" value="Chromosome 3D"/>
</dbReference>
<protein>
    <submittedName>
        <fullName evidence="2">Uncharacterized protein</fullName>
    </submittedName>
</protein>
<reference evidence="3" key="2">
    <citation type="journal article" date="2017" name="Nat. Plants">
        <title>The Aegilops tauschii genome reveals multiple impacts of transposons.</title>
        <authorList>
            <person name="Zhao G."/>
            <person name="Zou C."/>
            <person name="Li K."/>
            <person name="Wang K."/>
            <person name="Li T."/>
            <person name="Gao L."/>
            <person name="Zhang X."/>
            <person name="Wang H."/>
            <person name="Yang Z."/>
            <person name="Liu X."/>
            <person name="Jiang W."/>
            <person name="Mao L."/>
            <person name="Kong X."/>
            <person name="Jiao Y."/>
            <person name="Jia J."/>
        </authorList>
    </citation>
    <scope>NUCLEOTIDE SEQUENCE [LARGE SCALE GENOMIC DNA]</scope>
    <source>
        <strain evidence="3">cv. AL8/78</strain>
    </source>
</reference>
<reference evidence="2" key="4">
    <citation type="submission" date="2019-03" db="UniProtKB">
        <authorList>
            <consortium name="EnsemblPlants"/>
        </authorList>
    </citation>
    <scope>IDENTIFICATION</scope>
</reference>
<dbReference type="EnsemblPlants" id="AET3Gv20154100.17">
    <property type="protein sequence ID" value="AET3Gv20154100.17"/>
    <property type="gene ID" value="AET3Gv20154100"/>
</dbReference>
<proteinExistence type="predicted"/>
<dbReference type="PANTHER" id="PTHR18868:SF37">
    <property type="entry name" value="OS07G0665300 PROTEIN"/>
    <property type="match status" value="1"/>
</dbReference>
<feature type="compositionally biased region" description="Basic and acidic residues" evidence="1">
    <location>
        <begin position="278"/>
        <end position="296"/>
    </location>
</feature>
<accession>A0A453DYD6</accession>
<evidence type="ECO:0000313" key="2">
    <source>
        <dbReference type="EnsemblPlants" id="AET3Gv20154100.17"/>
    </source>
</evidence>
<organism evidence="2 3">
    <name type="scientific">Aegilops tauschii subsp. strangulata</name>
    <name type="common">Goatgrass</name>
    <dbReference type="NCBI Taxonomy" id="200361"/>
    <lineage>
        <taxon>Eukaryota</taxon>
        <taxon>Viridiplantae</taxon>
        <taxon>Streptophyta</taxon>
        <taxon>Embryophyta</taxon>
        <taxon>Tracheophyta</taxon>
        <taxon>Spermatophyta</taxon>
        <taxon>Magnoliopsida</taxon>
        <taxon>Liliopsida</taxon>
        <taxon>Poales</taxon>
        <taxon>Poaceae</taxon>
        <taxon>BOP clade</taxon>
        <taxon>Pooideae</taxon>
        <taxon>Triticodae</taxon>
        <taxon>Triticeae</taxon>
        <taxon>Triticinae</taxon>
        <taxon>Aegilops</taxon>
    </lineage>
</organism>